<feature type="region of interest" description="Disordered" evidence="1">
    <location>
        <begin position="194"/>
        <end position="223"/>
    </location>
</feature>
<feature type="compositionally biased region" description="Basic and acidic residues" evidence="1">
    <location>
        <begin position="194"/>
        <end position="219"/>
    </location>
</feature>
<evidence type="ECO:0000313" key="2">
    <source>
        <dbReference type="EMBL" id="MBS0126030.1"/>
    </source>
</evidence>
<dbReference type="Proteomes" id="UP000681356">
    <property type="component" value="Unassembled WGS sequence"/>
</dbReference>
<feature type="compositionally biased region" description="Polar residues" evidence="1">
    <location>
        <begin position="439"/>
        <end position="451"/>
    </location>
</feature>
<protein>
    <submittedName>
        <fullName evidence="2">Uncharacterized protein</fullName>
    </submittedName>
</protein>
<gene>
    <name evidence="2" type="ORF">KB874_18245</name>
</gene>
<evidence type="ECO:0000313" key="3">
    <source>
        <dbReference type="Proteomes" id="UP000681356"/>
    </source>
</evidence>
<organism evidence="2 3">
    <name type="scientific">Thetidibacter halocola</name>
    <dbReference type="NCBI Taxonomy" id="2827239"/>
    <lineage>
        <taxon>Bacteria</taxon>
        <taxon>Pseudomonadati</taxon>
        <taxon>Pseudomonadota</taxon>
        <taxon>Alphaproteobacteria</taxon>
        <taxon>Rhodobacterales</taxon>
        <taxon>Roseobacteraceae</taxon>
        <taxon>Thetidibacter</taxon>
    </lineage>
</organism>
<evidence type="ECO:0000256" key="1">
    <source>
        <dbReference type="SAM" id="MobiDB-lite"/>
    </source>
</evidence>
<feature type="region of interest" description="Disordered" evidence="1">
    <location>
        <begin position="439"/>
        <end position="462"/>
    </location>
</feature>
<dbReference type="EMBL" id="JAGTUU010000008">
    <property type="protein sequence ID" value="MBS0126030.1"/>
    <property type="molecule type" value="Genomic_DNA"/>
</dbReference>
<comment type="caution">
    <text evidence="2">The sequence shown here is derived from an EMBL/GenBank/DDBJ whole genome shotgun (WGS) entry which is preliminary data.</text>
</comment>
<name>A0A8J8B9Z1_9RHOB</name>
<dbReference type="AlphaFoldDB" id="A0A8J8B9Z1"/>
<proteinExistence type="predicted"/>
<sequence>MTEPLRPMLMRTENSGAINEKVVEFTVNPEARDRSARSRTMVQDKTLALMAEQGVARDEAAVEKAAQEEGWALFNLGFGISGAKATFAENVLEMGGLSNVNTAMTGLGLFMAIWQVNMDLADGKSTDAALNAYKGMLSFGIGYFGTSAMQVGNIAAFAIDVALQEFGKAAWLARTDAWRQSYVSYYNDMNAGEEQARKNREASDPLRESPEEQQRRIDAQSEGGRTAHDWVYLITKFKTEAKTPEEFETRLTTEVNAYVARFWSSARFDEYASDVGQGIWGIGRGTSLTQGIRDALEDEHKTALYRQFREKIFPVVAHRIWLANLEARVRHFNDRVRPILNQRVTIEIGAYELQQPVQMIMDKPSGGRWEGTWDPAAARPIEITKIAMKRAGMPQEITLMLPGGAQTRPFLLSNDRATVVFGDPVTPLVTVYDRQETGQRCTTVTTPPQGESRSEQAAGPTASGDLHFAMSGMGAAVMGRFDSGSARWSLASPGAIAADGATMIYSAPRFEDIARMTACSGGFLTGDALAQMRCTVERRRDEALSDGTRRQTACTSQATLSLKGGWLSMGERMQYFPLDGEQGEILRNILKESIRRGVVEGYK</sequence>
<accession>A0A8J8B9Z1</accession>
<reference evidence="2" key="1">
    <citation type="submission" date="2021-04" db="EMBL/GenBank/DDBJ databases">
        <authorList>
            <person name="Yoon J."/>
        </authorList>
    </citation>
    <scope>NUCLEOTIDE SEQUENCE</scope>
    <source>
        <strain evidence="2">KMU-90</strain>
    </source>
</reference>
<keyword evidence="3" id="KW-1185">Reference proteome</keyword>